<protein>
    <submittedName>
        <fullName evidence="1">Uncharacterized protein</fullName>
    </submittedName>
</protein>
<evidence type="ECO:0000313" key="2">
    <source>
        <dbReference type="Proteomes" id="UP000605848"/>
    </source>
</evidence>
<sequence>MQQLDKIDLSTLSALRWLHPSFVHTDFVRRFRSVEKVEQFNAAIELIHEVAPHVTDEELAESIKALGPSSDLGSWVKRWLAKGVFPVAQEIADDAEWTGLRSAEAMHDAAVRFSNCLRTKVPLVALGRSFYLEYRPAPVVIELAGLSQGKWLAEGLYGPKNGPVDPDAVRAIRQKLEQAGILIPAHLGVASRFNKAAKLMHISSFSSLNVEGFEMEPDDVLDAPPDILELAELLGGIEPLSALP</sequence>
<name>A0A936ZER9_9HYPH</name>
<proteinExistence type="predicted"/>
<organism evidence="1 2">
    <name type="scientific">Microvirga aerilata</name>
    <dbReference type="NCBI Taxonomy" id="670292"/>
    <lineage>
        <taxon>Bacteria</taxon>
        <taxon>Pseudomonadati</taxon>
        <taxon>Pseudomonadota</taxon>
        <taxon>Alphaproteobacteria</taxon>
        <taxon>Hyphomicrobiales</taxon>
        <taxon>Methylobacteriaceae</taxon>
        <taxon>Microvirga</taxon>
    </lineage>
</organism>
<keyword evidence="2" id="KW-1185">Reference proteome</keyword>
<gene>
    <name evidence="1" type="ORF">JKG68_10765</name>
</gene>
<comment type="caution">
    <text evidence="1">The sequence shown here is derived from an EMBL/GenBank/DDBJ whole genome shotgun (WGS) entry which is preliminary data.</text>
</comment>
<reference evidence="1" key="1">
    <citation type="submission" date="2021-01" db="EMBL/GenBank/DDBJ databases">
        <title>Microvirga sp.</title>
        <authorList>
            <person name="Kim M.K."/>
        </authorList>
    </citation>
    <scope>NUCLEOTIDE SEQUENCE</scope>
    <source>
        <strain evidence="1">5420S-16</strain>
    </source>
</reference>
<accession>A0A936ZER9</accession>
<dbReference type="EMBL" id="JAEQMY010000012">
    <property type="protein sequence ID" value="MBL0404450.1"/>
    <property type="molecule type" value="Genomic_DNA"/>
</dbReference>
<evidence type="ECO:0000313" key="1">
    <source>
        <dbReference type="EMBL" id="MBL0404450.1"/>
    </source>
</evidence>
<dbReference type="AlphaFoldDB" id="A0A936ZER9"/>
<dbReference type="Proteomes" id="UP000605848">
    <property type="component" value="Unassembled WGS sequence"/>
</dbReference>